<accession>A0A1R4IGZ1</accession>
<dbReference type="RefSeq" id="WP_087133536.1">
    <property type="nucleotide sequence ID" value="NZ_FUKP01000014.1"/>
</dbReference>
<dbReference type="AlphaFoldDB" id="A0A1R4IGZ1"/>
<dbReference type="EMBL" id="FUKP01000014">
    <property type="protein sequence ID" value="SJN19070.1"/>
    <property type="molecule type" value="Genomic_DNA"/>
</dbReference>
<evidence type="ECO:0000313" key="2">
    <source>
        <dbReference type="Proteomes" id="UP000196230"/>
    </source>
</evidence>
<sequence>MNLATTHTVVVGQRLAVFSEAPVVRHGNWFSKVMHQAARDGLGLLVITPPTSALSRGLLHVLDRLGGLWLVETDDGTHYLGRSGHSVHLGDDGSAEVLDDPHPGWLREGAAQDRGGLLVQAESLYPRRPRTQVGGLTEALTAALTGDVPLGWGMQEPVTEPWDAKSITRRFSRGEPHDVLLHVAGPLTGNQGGDRRLAAMLEIQRPRNGVVEHVRAWVERDATLDGERPEAVSLQLHRHGVRWAAGQQIAGGDPTVVHPFWLGSPVPAWLQFGPEALQGRDVTALAAFAQEQGAESTRLLGSGPGTGLAVFFPQTPEGAERAGAHPLAAQQGILAHVLGARTD</sequence>
<proteinExistence type="predicted"/>
<dbReference type="InterPro" id="IPR046175">
    <property type="entry name" value="DUF6177"/>
</dbReference>
<protein>
    <submittedName>
        <fullName evidence="1">Uncharacterized protein</fullName>
    </submittedName>
</protein>
<gene>
    <name evidence="1" type="ORF">FM125_02430</name>
</gene>
<organism evidence="1 2">
    <name type="scientific">Micrococcus lylae</name>
    <dbReference type="NCBI Taxonomy" id="1273"/>
    <lineage>
        <taxon>Bacteria</taxon>
        <taxon>Bacillati</taxon>
        <taxon>Actinomycetota</taxon>
        <taxon>Actinomycetes</taxon>
        <taxon>Micrococcales</taxon>
        <taxon>Micrococcaceae</taxon>
        <taxon>Micrococcus</taxon>
    </lineage>
</organism>
<name>A0A1R4IGZ1_9MICC</name>
<reference evidence="1 2" key="1">
    <citation type="submission" date="2017-02" db="EMBL/GenBank/DDBJ databases">
        <authorList>
            <person name="Peterson S.W."/>
        </authorList>
    </citation>
    <scope>NUCLEOTIDE SEQUENCE [LARGE SCALE GENOMIC DNA]</scope>
    <source>
        <strain evidence="1 2">2B3F</strain>
    </source>
</reference>
<evidence type="ECO:0000313" key="1">
    <source>
        <dbReference type="EMBL" id="SJN19070.1"/>
    </source>
</evidence>
<dbReference type="Proteomes" id="UP000196230">
    <property type="component" value="Unassembled WGS sequence"/>
</dbReference>
<dbReference type="Pfam" id="PF19674">
    <property type="entry name" value="DUF6177"/>
    <property type="match status" value="1"/>
</dbReference>